<name>A0A8S5PYG9_9CAUD</name>
<proteinExistence type="predicted"/>
<protein>
    <submittedName>
        <fullName evidence="1">Beta-barrel assembly-enhancing protease</fullName>
    </submittedName>
</protein>
<sequence length="88" mass="9751">MISGEEKGKSFLLPGGQMILYMPNLPKDIKGLSVLAHEIFHIANYTLEKAGINLTSDSDEAYSYLIEFLTKKILAMLPISFSDDVRSA</sequence>
<dbReference type="GO" id="GO:0006508">
    <property type="term" value="P:proteolysis"/>
    <property type="evidence" value="ECO:0007669"/>
    <property type="project" value="UniProtKB-KW"/>
</dbReference>
<evidence type="ECO:0000313" key="1">
    <source>
        <dbReference type="EMBL" id="DAE11808.1"/>
    </source>
</evidence>
<keyword evidence="1" id="KW-0645">Protease</keyword>
<reference evidence="1" key="1">
    <citation type="journal article" date="2021" name="Proc. Natl. Acad. Sci. U.S.A.">
        <title>A Catalog of Tens of Thousands of Viruses from Human Metagenomes Reveals Hidden Associations with Chronic Diseases.</title>
        <authorList>
            <person name="Tisza M.J."/>
            <person name="Buck C.B."/>
        </authorList>
    </citation>
    <scope>NUCLEOTIDE SEQUENCE</scope>
    <source>
        <strain evidence="1">CtXwe21</strain>
    </source>
</reference>
<dbReference type="GO" id="GO:0008233">
    <property type="term" value="F:peptidase activity"/>
    <property type="evidence" value="ECO:0007669"/>
    <property type="project" value="UniProtKB-KW"/>
</dbReference>
<organism evidence="1">
    <name type="scientific">Myoviridae sp. ctXwe21</name>
    <dbReference type="NCBI Taxonomy" id="2825123"/>
    <lineage>
        <taxon>Viruses</taxon>
        <taxon>Duplodnaviria</taxon>
        <taxon>Heunggongvirae</taxon>
        <taxon>Uroviricota</taxon>
        <taxon>Caudoviricetes</taxon>
    </lineage>
</organism>
<accession>A0A8S5PYG9</accession>
<keyword evidence="1" id="KW-0378">Hydrolase</keyword>
<dbReference type="EMBL" id="BK015537">
    <property type="protein sequence ID" value="DAE11808.1"/>
    <property type="molecule type" value="Genomic_DNA"/>
</dbReference>